<dbReference type="CDD" id="cd07487">
    <property type="entry name" value="Peptidases_S8_1"/>
    <property type="match status" value="1"/>
</dbReference>
<name>A0A1E3RXZ4_9MYCO</name>
<dbReference type="GO" id="GO:0006508">
    <property type="term" value="P:proteolysis"/>
    <property type="evidence" value="ECO:0007669"/>
    <property type="project" value="UniProtKB-KW"/>
</dbReference>
<keyword evidence="4 6" id="KW-0720">Serine protease</keyword>
<dbReference type="Gene3D" id="3.40.50.200">
    <property type="entry name" value="Peptidase S8/S53 domain"/>
    <property type="match status" value="1"/>
</dbReference>
<dbReference type="InterPro" id="IPR036852">
    <property type="entry name" value="Peptidase_S8/S53_dom_sf"/>
</dbReference>
<sequence length="508" mass="53837">MTSGPPPAPQRRPPLVSPLVLATADASSPDAANAMVADDEDRRLLLVELRVRAGDDPESVRERFIELFDRVFRSGDRPPRPVPIGRHYMRCALTPDQVIRLVQGGAKSADAKAALRALEIIYHVWPDLVVDAHLDRSLTTIKADAASRTYSCGGAGVVWGILDSGIDRNHPHFAEYNTLAGDSVKHLHRDFTLPATPGPPPDPLRDLVGHGTHVAGIVAGCSPSDARRLRIASNEPTVEGFPRWSGRTLPKGTSLSGVAPQAHLVSLKVLDDNAKTVSSVVIEALDYVRTINGQGRSLQIHGVNLSLGCGWLPEEYGAGQSPLCKELDLLVGTGVVAVVSAGNSGAAGTTKLVSSDVYGQLSTITDPGNSATAITVGSVHRYRPHTYGVTFTSSKGPTLDGRLKPDLVAPGERITSAATGAFATGVPPLTAERGERQNLARYVEHSGTSMAAAHVSGMIAAFLSAREEFIGQPQLVKQLLMDTASDLGRHQFFQGAGLIDLMRALSST</sequence>
<feature type="domain" description="Peptidase S8/S53" evidence="7">
    <location>
        <begin position="154"/>
        <end position="497"/>
    </location>
</feature>
<evidence type="ECO:0000313" key="8">
    <source>
        <dbReference type="EMBL" id="ODQ94714.1"/>
    </source>
</evidence>
<feature type="active site" description="Charge relay system" evidence="5 6">
    <location>
        <position position="210"/>
    </location>
</feature>
<dbReference type="RefSeq" id="WP_069404662.1">
    <property type="nucleotide sequence ID" value="NZ_MIGZ01000033.1"/>
</dbReference>
<evidence type="ECO:0000256" key="2">
    <source>
        <dbReference type="ARBA" id="ARBA00022670"/>
    </source>
</evidence>
<dbReference type="PANTHER" id="PTHR43806">
    <property type="entry name" value="PEPTIDASE S8"/>
    <property type="match status" value="1"/>
</dbReference>
<keyword evidence="2 6" id="KW-0645">Protease</keyword>
<evidence type="ECO:0000259" key="7">
    <source>
        <dbReference type="Pfam" id="PF00082"/>
    </source>
</evidence>
<dbReference type="InterPro" id="IPR050131">
    <property type="entry name" value="Peptidase_S8_subtilisin-like"/>
</dbReference>
<dbReference type="PROSITE" id="PS51892">
    <property type="entry name" value="SUBTILASE"/>
    <property type="match status" value="1"/>
</dbReference>
<dbReference type="AlphaFoldDB" id="A0A1E3RXZ4"/>
<dbReference type="EMBL" id="MIGZ01000033">
    <property type="protein sequence ID" value="ODQ94714.1"/>
    <property type="molecule type" value="Genomic_DNA"/>
</dbReference>
<comment type="similarity">
    <text evidence="1 6">Belongs to the peptidase S8 family.</text>
</comment>
<accession>A0A1E3RXZ4</accession>
<dbReference type="PRINTS" id="PR00723">
    <property type="entry name" value="SUBTILISIN"/>
</dbReference>
<evidence type="ECO:0000256" key="1">
    <source>
        <dbReference type="ARBA" id="ARBA00011073"/>
    </source>
</evidence>
<dbReference type="Proteomes" id="UP000094243">
    <property type="component" value="Unassembled WGS sequence"/>
</dbReference>
<feature type="active site" description="Charge relay system" evidence="5 6">
    <location>
        <position position="449"/>
    </location>
</feature>
<dbReference type="InterPro" id="IPR022398">
    <property type="entry name" value="Peptidase_S8_His-AS"/>
</dbReference>
<dbReference type="InterPro" id="IPR015500">
    <property type="entry name" value="Peptidase_S8_subtilisin-rel"/>
</dbReference>
<evidence type="ECO:0000256" key="5">
    <source>
        <dbReference type="PIRSR" id="PIRSR615500-1"/>
    </source>
</evidence>
<dbReference type="SUPFAM" id="SSF52743">
    <property type="entry name" value="Subtilisin-like"/>
    <property type="match status" value="1"/>
</dbReference>
<evidence type="ECO:0000256" key="4">
    <source>
        <dbReference type="ARBA" id="ARBA00022825"/>
    </source>
</evidence>
<dbReference type="PROSITE" id="PS00137">
    <property type="entry name" value="SUBTILASE_HIS"/>
    <property type="match status" value="1"/>
</dbReference>
<evidence type="ECO:0000256" key="3">
    <source>
        <dbReference type="ARBA" id="ARBA00022801"/>
    </source>
</evidence>
<evidence type="ECO:0000256" key="6">
    <source>
        <dbReference type="PROSITE-ProRule" id="PRU01240"/>
    </source>
</evidence>
<feature type="active site" description="Charge relay system" evidence="5 6">
    <location>
        <position position="163"/>
    </location>
</feature>
<dbReference type="PANTHER" id="PTHR43806:SF11">
    <property type="entry name" value="CEREVISIN-RELATED"/>
    <property type="match status" value="1"/>
</dbReference>
<comment type="caution">
    <text evidence="8">The sequence shown here is derived from an EMBL/GenBank/DDBJ whole genome shotgun (WGS) entry which is preliminary data.</text>
</comment>
<keyword evidence="3 6" id="KW-0378">Hydrolase</keyword>
<dbReference type="GO" id="GO:0004252">
    <property type="term" value="F:serine-type endopeptidase activity"/>
    <property type="evidence" value="ECO:0007669"/>
    <property type="project" value="UniProtKB-UniRule"/>
</dbReference>
<dbReference type="InterPro" id="IPR000209">
    <property type="entry name" value="Peptidase_S8/S53_dom"/>
</dbReference>
<keyword evidence="9" id="KW-1185">Reference proteome</keyword>
<proteinExistence type="inferred from homology"/>
<reference evidence="9" key="1">
    <citation type="submission" date="2016-09" db="EMBL/GenBank/DDBJ databases">
        <authorList>
            <person name="Greninger A.L."/>
            <person name="Jerome K.R."/>
            <person name="Mcnair B."/>
            <person name="Wallis C."/>
            <person name="Fang F."/>
        </authorList>
    </citation>
    <scope>NUCLEOTIDE SEQUENCE [LARGE SCALE GENOMIC DNA]</scope>
    <source>
        <strain evidence="9">M7</strain>
    </source>
</reference>
<gene>
    <name evidence="8" type="ORF">BHQ17_07920</name>
</gene>
<dbReference type="Pfam" id="PF00082">
    <property type="entry name" value="Peptidase_S8"/>
    <property type="match status" value="1"/>
</dbReference>
<organism evidence="8 9">
    <name type="scientific">Mycolicibacterium holsaticum</name>
    <dbReference type="NCBI Taxonomy" id="152142"/>
    <lineage>
        <taxon>Bacteria</taxon>
        <taxon>Bacillati</taxon>
        <taxon>Actinomycetota</taxon>
        <taxon>Actinomycetes</taxon>
        <taxon>Mycobacteriales</taxon>
        <taxon>Mycobacteriaceae</taxon>
        <taxon>Mycolicibacterium</taxon>
    </lineage>
</organism>
<protein>
    <submittedName>
        <fullName evidence="8">Serine peptidase</fullName>
    </submittedName>
</protein>
<dbReference type="OrthoDB" id="9795680at2"/>
<evidence type="ECO:0000313" key="9">
    <source>
        <dbReference type="Proteomes" id="UP000094243"/>
    </source>
</evidence>